<reference evidence="3" key="1">
    <citation type="journal article" date="2021" name="Nat. Commun.">
        <title>Genetic determinants of endophytism in the Arabidopsis root mycobiome.</title>
        <authorList>
            <person name="Mesny F."/>
            <person name="Miyauchi S."/>
            <person name="Thiergart T."/>
            <person name="Pickel B."/>
            <person name="Atanasova L."/>
            <person name="Karlsson M."/>
            <person name="Huettel B."/>
            <person name="Barry K.W."/>
            <person name="Haridas S."/>
            <person name="Chen C."/>
            <person name="Bauer D."/>
            <person name="Andreopoulos W."/>
            <person name="Pangilinan J."/>
            <person name="LaButti K."/>
            <person name="Riley R."/>
            <person name="Lipzen A."/>
            <person name="Clum A."/>
            <person name="Drula E."/>
            <person name="Henrissat B."/>
            <person name="Kohler A."/>
            <person name="Grigoriev I.V."/>
            <person name="Martin F.M."/>
            <person name="Hacquard S."/>
        </authorList>
    </citation>
    <scope>NUCLEOTIDE SEQUENCE</scope>
    <source>
        <strain evidence="3">MPI-SDFR-AT-0073</strain>
    </source>
</reference>
<sequence>MVNIGYASKGCTTCRLRRIRCDTTRPTCQRCAKSNRICLGYDVSKGRASLAEICSVPANKDGSSPVSGISVVPSVLQPQDLHQTWASVDATLILSNSTMIRAISHPTNSTRYPFDNRHTVDGPRKAALLVQNVISSGFSTLRNPIQTIEARRTQLAKYYLATRELREALAVWPASPALFTPVLFFAIYEMTVNLDQGDKTWQIHLDGLLNLLSQMSYRSKTAPLPRAMMILDSGDDLRKALASSATGGPDIASLLLDVTKLRLRKLIPEMDVLFRDASKHKRKLDVQKLRVLVRQIYRDLGTFPAIISKQFRHITVVDIGIGLSDIHHTIEHTASDGKI</sequence>
<name>A0A9P9A0K8_9PEZI</name>
<dbReference type="InterPro" id="IPR053175">
    <property type="entry name" value="DHMBA_Reg_Transcription_Factor"/>
</dbReference>
<evidence type="ECO:0000259" key="2">
    <source>
        <dbReference type="PROSITE" id="PS50048"/>
    </source>
</evidence>
<evidence type="ECO:0000313" key="3">
    <source>
        <dbReference type="EMBL" id="KAH6658502.1"/>
    </source>
</evidence>
<dbReference type="Pfam" id="PF00172">
    <property type="entry name" value="Zn_clus"/>
    <property type="match status" value="1"/>
</dbReference>
<gene>
    <name evidence="3" type="ORF">BKA67DRAFT_215053</name>
</gene>
<keyword evidence="1" id="KW-0539">Nucleus</keyword>
<feature type="domain" description="Zn(2)-C6 fungal-type" evidence="2">
    <location>
        <begin position="10"/>
        <end position="38"/>
    </location>
</feature>
<dbReference type="PROSITE" id="PS00463">
    <property type="entry name" value="ZN2_CY6_FUNGAL_1"/>
    <property type="match status" value="1"/>
</dbReference>
<dbReference type="Gene3D" id="4.10.240.10">
    <property type="entry name" value="Zn(2)-C6 fungal-type DNA-binding domain"/>
    <property type="match status" value="1"/>
</dbReference>
<proteinExistence type="predicted"/>
<dbReference type="PANTHER" id="PTHR38791:SF11">
    <property type="entry name" value="ZN(II)2CYS6 TRANSCRIPTION FACTOR (EUROFUNG)"/>
    <property type="match status" value="1"/>
</dbReference>
<protein>
    <recommendedName>
        <fullName evidence="2">Zn(2)-C6 fungal-type domain-containing protein</fullName>
    </recommendedName>
</protein>
<dbReference type="PANTHER" id="PTHR38791">
    <property type="entry name" value="ZN(II)2CYS6 TRANSCRIPTION FACTOR (EUROFUNG)-RELATED-RELATED"/>
    <property type="match status" value="1"/>
</dbReference>
<dbReference type="SMART" id="SM00066">
    <property type="entry name" value="GAL4"/>
    <property type="match status" value="1"/>
</dbReference>
<dbReference type="GO" id="GO:0008270">
    <property type="term" value="F:zinc ion binding"/>
    <property type="evidence" value="ECO:0007669"/>
    <property type="project" value="InterPro"/>
</dbReference>
<accession>A0A9P9A0K8</accession>
<dbReference type="GO" id="GO:0000981">
    <property type="term" value="F:DNA-binding transcription factor activity, RNA polymerase II-specific"/>
    <property type="evidence" value="ECO:0007669"/>
    <property type="project" value="InterPro"/>
</dbReference>
<comment type="caution">
    <text evidence="3">The sequence shown here is derived from an EMBL/GenBank/DDBJ whole genome shotgun (WGS) entry which is preliminary data.</text>
</comment>
<keyword evidence="4" id="KW-1185">Reference proteome</keyword>
<dbReference type="GeneID" id="70124420"/>
<dbReference type="InterPro" id="IPR001138">
    <property type="entry name" value="Zn2Cys6_DnaBD"/>
</dbReference>
<organism evidence="3 4">
    <name type="scientific">Truncatella angustata</name>
    <dbReference type="NCBI Taxonomy" id="152316"/>
    <lineage>
        <taxon>Eukaryota</taxon>
        <taxon>Fungi</taxon>
        <taxon>Dikarya</taxon>
        <taxon>Ascomycota</taxon>
        <taxon>Pezizomycotina</taxon>
        <taxon>Sordariomycetes</taxon>
        <taxon>Xylariomycetidae</taxon>
        <taxon>Amphisphaeriales</taxon>
        <taxon>Sporocadaceae</taxon>
        <taxon>Truncatella</taxon>
    </lineage>
</organism>
<dbReference type="EMBL" id="JAGPXC010000002">
    <property type="protein sequence ID" value="KAH6658502.1"/>
    <property type="molecule type" value="Genomic_DNA"/>
</dbReference>
<dbReference type="OrthoDB" id="5375558at2759"/>
<dbReference type="PROSITE" id="PS50048">
    <property type="entry name" value="ZN2_CY6_FUNGAL_2"/>
    <property type="match status" value="1"/>
</dbReference>
<dbReference type="InterPro" id="IPR036864">
    <property type="entry name" value="Zn2-C6_fun-type_DNA-bd_sf"/>
</dbReference>
<dbReference type="AlphaFoldDB" id="A0A9P9A0K8"/>
<evidence type="ECO:0000313" key="4">
    <source>
        <dbReference type="Proteomes" id="UP000758603"/>
    </source>
</evidence>
<dbReference type="RefSeq" id="XP_045962736.1">
    <property type="nucleotide sequence ID" value="XM_046095527.1"/>
</dbReference>
<dbReference type="SUPFAM" id="SSF57701">
    <property type="entry name" value="Zn2/Cys6 DNA-binding domain"/>
    <property type="match status" value="1"/>
</dbReference>
<dbReference type="Proteomes" id="UP000758603">
    <property type="component" value="Unassembled WGS sequence"/>
</dbReference>
<dbReference type="CDD" id="cd00067">
    <property type="entry name" value="GAL4"/>
    <property type="match status" value="1"/>
</dbReference>
<evidence type="ECO:0000256" key="1">
    <source>
        <dbReference type="ARBA" id="ARBA00023242"/>
    </source>
</evidence>